<dbReference type="Proteomes" id="UP000027135">
    <property type="component" value="Unassembled WGS sequence"/>
</dbReference>
<evidence type="ECO:0000256" key="2">
    <source>
        <dbReference type="ARBA" id="ARBA00022475"/>
    </source>
</evidence>
<dbReference type="GO" id="GO:0050909">
    <property type="term" value="P:sensory perception of taste"/>
    <property type="evidence" value="ECO:0007669"/>
    <property type="project" value="InterPro"/>
</dbReference>
<keyword evidence="4 8" id="KW-1133">Transmembrane helix</keyword>
<dbReference type="PANTHER" id="PTHR21143">
    <property type="entry name" value="INVERTEBRATE GUSTATORY RECEPTOR"/>
    <property type="match status" value="1"/>
</dbReference>
<feature type="transmembrane region" description="Helical" evidence="8">
    <location>
        <begin position="312"/>
        <end position="336"/>
    </location>
</feature>
<keyword evidence="7 8" id="KW-0807">Transducer</keyword>
<dbReference type="InParanoid" id="A0A067R935"/>
<evidence type="ECO:0000256" key="8">
    <source>
        <dbReference type="RuleBase" id="RU363108"/>
    </source>
</evidence>
<evidence type="ECO:0000256" key="3">
    <source>
        <dbReference type="ARBA" id="ARBA00022692"/>
    </source>
</evidence>
<dbReference type="GO" id="GO:0043025">
    <property type="term" value="C:neuronal cell body"/>
    <property type="evidence" value="ECO:0007669"/>
    <property type="project" value="TreeGrafter"/>
</dbReference>
<feature type="transmembrane region" description="Helical" evidence="8">
    <location>
        <begin position="136"/>
        <end position="158"/>
    </location>
</feature>
<dbReference type="InterPro" id="IPR013604">
    <property type="entry name" value="7TM_chemorcpt"/>
</dbReference>
<name>A0A067R935_ZOONE</name>
<evidence type="ECO:0000256" key="7">
    <source>
        <dbReference type="ARBA" id="ARBA00023224"/>
    </source>
</evidence>
<evidence type="ECO:0000256" key="5">
    <source>
        <dbReference type="ARBA" id="ARBA00023136"/>
    </source>
</evidence>
<feature type="transmembrane region" description="Helical" evidence="8">
    <location>
        <begin position="174"/>
        <end position="194"/>
    </location>
</feature>
<dbReference type="GO" id="GO:0007635">
    <property type="term" value="P:chemosensory behavior"/>
    <property type="evidence" value="ECO:0007669"/>
    <property type="project" value="TreeGrafter"/>
</dbReference>
<evidence type="ECO:0000256" key="1">
    <source>
        <dbReference type="ARBA" id="ARBA00004651"/>
    </source>
</evidence>
<sequence>MENTEDVTDMYSSIKPLLCVSKLFGLTSFSFPKQNNYKYKVMQICLLFMWVTVLLSTTCCNVYTFLYSVSDVPEKIKVTFIFNNLSMTLTNIITLITNNCCNKSHTINIFKKIKNFDKILDRRSRNKIYKTTKLSVLRRIIVVFVLILLSYSGSYYIYYDGKLVSILQALVDNISYTLNIVVVLQYITLVRMLLHRYKFMIEKITKYSETEDSARIIYGKTHSRNSSVNIFCGNNFMASTDVRPYVNIENYGIHILRLSYIRLYETVALINSYFGIQILLQIISLVIVCVTAFYYGLYIFCSINTDIADFTLYFKPCLLIFWTFLYATLFAWLIVCCHQTELEGHRGIICIQIITSHPNIKHGKLMNLNNLSNQLKDMKVEFTACGIFALNFSLLCTVIGGILTYILIMVQLQ</sequence>
<dbReference type="GO" id="GO:0005886">
    <property type="term" value="C:plasma membrane"/>
    <property type="evidence" value="ECO:0007669"/>
    <property type="project" value="UniProtKB-SubCell"/>
</dbReference>
<evidence type="ECO:0000256" key="4">
    <source>
        <dbReference type="ARBA" id="ARBA00022989"/>
    </source>
</evidence>
<reference evidence="9 10" key="1">
    <citation type="journal article" date="2014" name="Nat. Commun.">
        <title>Molecular traces of alternative social organization in a termite genome.</title>
        <authorList>
            <person name="Terrapon N."/>
            <person name="Li C."/>
            <person name="Robertson H.M."/>
            <person name="Ji L."/>
            <person name="Meng X."/>
            <person name="Booth W."/>
            <person name="Chen Z."/>
            <person name="Childers C.P."/>
            <person name="Glastad K.M."/>
            <person name="Gokhale K."/>
            <person name="Gowin J."/>
            <person name="Gronenberg W."/>
            <person name="Hermansen R.A."/>
            <person name="Hu H."/>
            <person name="Hunt B.G."/>
            <person name="Huylmans A.K."/>
            <person name="Khalil S.M."/>
            <person name="Mitchell R.D."/>
            <person name="Munoz-Torres M.C."/>
            <person name="Mustard J.A."/>
            <person name="Pan H."/>
            <person name="Reese J.T."/>
            <person name="Scharf M.E."/>
            <person name="Sun F."/>
            <person name="Vogel H."/>
            <person name="Xiao J."/>
            <person name="Yang W."/>
            <person name="Yang Z."/>
            <person name="Yang Z."/>
            <person name="Zhou J."/>
            <person name="Zhu J."/>
            <person name="Brent C.S."/>
            <person name="Elsik C.G."/>
            <person name="Goodisman M.A."/>
            <person name="Liberles D.A."/>
            <person name="Roe R.M."/>
            <person name="Vargo E.L."/>
            <person name="Vilcinskas A."/>
            <person name="Wang J."/>
            <person name="Bornberg-Bauer E."/>
            <person name="Korb J."/>
            <person name="Zhang G."/>
            <person name="Liebig J."/>
        </authorList>
    </citation>
    <scope>NUCLEOTIDE SEQUENCE [LARGE SCALE GENOMIC DNA]</scope>
    <source>
        <tissue evidence="9">Whole organism</tissue>
    </source>
</reference>
<gene>
    <name evidence="9" type="ORF">L798_06998</name>
</gene>
<evidence type="ECO:0000256" key="6">
    <source>
        <dbReference type="ARBA" id="ARBA00023170"/>
    </source>
</evidence>
<keyword evidence="6 8" id="KW-0675">Receptor</keyword>
<dbReference type="EMBL" id="KK852660">
    <property type="protein sequence ID" value="KDR19116.1"/>
    <property type="molecule type" value="Genomic_DNA"/>
</dbReference>
<protein>
    <recommendedName>
        <fullName evidence="8">Gustatory receptor</fullName>
    </recommendedName>
</protein>
<proteinExistence type="inferred from homology"/>
<feature type="transmembrane region" description="Helical" evidence="8">
    <location>
        <begin position="78"/>
        <end position="97"/>
    </location>
</feature>
<feature type="transmembrane region" description="Helical" evidence="8">
    <location>
        <begin position="382"/>
        <end position="408"/>
    </location>
</feature>
<feature type="transmembrane region" description="Helical" evidence="8">
    <location>
        <begin position="44"/>
        <end position="66"/>
    </location>
</feature>
<feature type="transmembrane region" description="Helical" evidence="8">
    <location>
        <begin position="278"/>
        <end position="300"/>
    </location>
</feature>
<dbReference type="PANTHER" id="PTHR21143:SF133">
    <property type="entry name" value="GUSTATORY AND PHEROMONE RECEPTOR 32A-RELATED"/>
    <property type="match status" value="1"/>
</dbReference>
<dbReference type="GO" id="GO:0008049">
    <property type="term" value="P:male courtship behavior"/>
    <property type="evidence" value="ECO:0007669"/>
    <property type="project" value="TreeGrafter"/>
</dbReference>
<comment type="subcellular location">
    <subcellularLocation>
        <location evidence="1 8">Cell membrane</location>
        <topology evidence="1 8">Multi-pass membrane protein</topology>
    </subcellularLocation>
</comment>
<keyword evidence="10" id="KW-1185">Reference proteome</keyword>
<dbReference type="GO" id="GO:0030424">
    <property type="term" value="C:axon"/>
    <property type="evidence" value="ECO:0007669"/>
    <property type="project" value="TreeGrafter"/>
</dbReference>
<dbReference type="Pfam" id="PF08395">
    <property type="entry name" value="7tm_7"/>
    <property type="match status" value="1"/>
</dbReference>
<evidence type="ECO:0000313" key="10">
    <source>
        <dbReference type="Proteomes" id="UP000027135"/>
    </source>
</evidence>
<organism evidence="9 10">
    <name type="scientific">Zootermopsis nevadensis</name>
    <name type="common">Dampwood termite</name>
    <dbReference type="NCBI Taxonomy" id="136037"/>
    <lineage>
        <taxon>Eukaryota</taxon>
        <taxon>Metazoa</taxon>
        <taxon>Ecdysozoa</taxon>
        <taxon>Arthropoda</taxon>
        <taxon>Hexapoda</taxon>
        <taxon>Insecta</taxon>
        <taxon>Pterygota</taxon>
        <taxon>Neoptera</taxon>
        <taxon>Polyneoptera</taxon>
        <taxon>Dictyoptera</taxon>
        <taxon>Blattodea</taxon>
        <taxon>Blattoidea</taxon>
        <taxon>Termitoidae</taxon>
        <taxon>Termopsidae</taxon>
        <taxon>Zootermopsis</taxon>
    </lineage>
</organism>
<dbReference type="GO" id="GO:0030425">
    <property type="term" value="C:dendrite"/>
    <property type="evidence" value="ECO:0007669"/>
    <property type="project" value="TreeGrafter"/>
</dbReference>
<comment type="similarity">
    <text evidence="8">Belongs to the insect chemoreceptor superfamily. Gustatory receptor (GR) family.</text>
</comment>
<keyword evidence="3 8" id="KW-0812">Transmembrane</keyword>
<comment type="function">
    <text evidence="8">Gustatory receptor which mediates acceptance or avoidance behavior, depending on its substrates.</text>
</comment>
<dbReference type="GO" id="GO:0007165">
    <property type="term" value="P:signal transduction"/>
    <property type="evidence" value="ECO:0007669"/>
    <property type="project" value="UniProtKB-KW"/>
</dbReference>
<dbReference type="AlphaFoldDB" id="A0A067R935"/>
<keyword evidence="5 8" id="KW-0472">Membrane</keyword>
<evidence type="ECO:0000313" key="9">
    <source>
        <dbReference type="EMBL" id="KDR19116.1"/>
    </source>
</evidence>
<accession>A0A067R935</accession>
<keyword evidence="2 8" id="KW-1003">Cell membrane</keyword>